<evidence type="ECO:0000256" key="1">
    <source>
        <dbReference type="ARBA" id="ARBA00022630"/>
    </source>
</evidence>
<proteinExistence type="predicted"/>
<comment type="caution">
    <text evidence="5">The sequence shown here is derived from an EMBL/GenBank/DDBJ whole genome shotgun (WGS) entry which is preliminary data.</text>
</comment>
<dbReference type="InterPro" id="IPR023753">
    <property type="entry name" value="FAD/NAD-binding_dom"/>
</dbReference>
<dbReference type="PRINTS" id="PR00368">
    <property type="entry name" value="FADPNR"/>
</dbReference>
<name>A0ABW8ALG4_9ACTN</name>
<dbReference type="SUPFAM" id="SSF51905">
    <property type="entry name" value="FAD/NAD(P)-binding domain"/>
    <property type="match status" value="1"/>
</dbReference>
<evidence type="ECO:0000313" key="5">
    <source>
        <dbReference type="EMBL" id="MFI7587210.1"/>
    </source>
</evidence>
<dbReference type="InterPro" id="IPR036188">
    <property type="entry name" value="FAD/NAD-bd_sf"/>
</dbReference>
<evidence type="ECO:0000256" key="2">
    <source>
        <dbReference type="ARBA" id="ARBA00023002"/>
    </source>
</evidence>
<reference evidence="5 6" key="1">
    <citation type="submission" date="2024-10" db="EMBL/GenBank/DDBJ databases">
        <title>The Natural Products Discovery Center: Release of the First 8490 Sequenced Strains for Exploring Actinobacteria Biosynthetic Diversity.</title>
        <authorList>
            <person name="Kalkreuter E."/>
            <person name="Kautsar S.A."/>
            <person name="Yang D."/>
            <person name="Bader C.D."/>
            <person name="Teijaro C.N."/>
            <person name="Fluegel L."/>
            <person name="Davis C.M."/>
            <person name="Simpson J.R."/>
            <person name="Lauterbach L."/>
            <person name="Steele A.D."/>
            <person name="Gui C."/>
            <person name="Meng S."/>
            <person name="Li G."/>
            <person name="Viehrig K."/>
            <person name="Ye F."/>
            <person name="Su P."/>
            <person name="Kiefer A.F."/>
            <person name="Nichols A."/>
            <person name="Cepeda A.J."/>
            <person name="Yan W."/>
            <person name="Fan B."/>
            <person name="Jiang Y."/>
            <person name="Adhikari A."/>
            <person name="Zheng C.-J."/>
            <person name="Schuster L."/>
            <person name="Cowan T.M."/>
            <person name="Smanski M.J."/>
            <person name="Chevrette M.G."/>
            <person name="De Carvalho L.P.S."/>
            <person name="Shen B."/>
        </authorList>
    </citation>
    <scope>NUCLEOTIDE SEQUENCE [LARGE SCALE GENOMIC DNA]</scope>
    <source>
        <strain evidence="5 6">NPDC049639</strain>
    </source>
</reference>
<comment type="catalytic activity">
    <reaction evidence="3">
        <text>[thioredoxin]-dithiol + NADP(+) = [thioredoxin]-disulfide + NADPH + H(+)</text>
        <dbReference type="Rhea" id="RHEA:20345"/>
        <dbReference type="Rhea" id="RHEA-COMP:10698"/>
        <dbReference type="Rhea" id="RHEA-COMP:10700"/>
        <dbReference type="ChEBI" id="CHEBI:15378"/>
        <dbReference type="ChEBI" id="CHEBI:29950"/>
        <dbReference type="ChEBI" id="CHEBI:50058"/>
        <dbReference type="ChEBI" id="CHEBI:57783"/>
        <dbReference type="ChEBI" id="CHEBI:58349"/>
        <dbReference type="EC" id="1.8.1.9"/>
    </reaction>
</comment>
<organism evidence="5 6">
    <name type="scientific">Spongisporangium articulatum</name>
    <dbReference type="NCBI Taxonomy" id="3362603"/>
    <lineage>
        <taxon>Bacteria</taxon>
        <taxon>Bacillati</taxon>
        <taxon>Actinomycetota</taxon>
        <taxon>Actinomycetes</taxon>
        <taxon>Kineosporiales</taxon>
        <taxon>Kineosporiaceae</taxon>
        <taxon>Spongisporangium</taxon>
    </lineage>
</organism>
<gene>
    <name evidence="5" type="ORF">ACIB24_09070</name>
</gene>
<feature type="domain" description="FAD/NAD(P)-binding" evidence="4">
    <location>
        <begin position="9"/>
        <end position="292"/>
    </location>
</feature>
<dbReference type="PRINTS" id="PR00469">
    <property type="entry name" value="PNDRDTASEII"/>
</dbReference>
<evidence type="ECO:0000259" key="4">
    <source>
        <dbReference type="Pfam" id="PF07992"/>
    </source>
</evidence>
<sequence>MSDELQDGYEVVVVGGGAAGLNGALMLARSRRSVLVLDGGQPRNAPAQAVHGLFARDGVPPAELLATGRDEVRRYGGQVVEAQVEDVRPDDGSPVPAFVVRLVGGEEVGARRVLVATGAVDRFPEIPGLAQRWGRDVVHCPYCHGWEVRDRVIGVLATGPAAMHQVLLFRQLSEHVVLLANGLDLPSDEAAEHCAALGVRVVHAPVAQVLVDDDALVGVRLADGSRVELGAVAVASRVEARADFLAGVGVKVVEHESGLFSHVPSTDAFGRTAVPGLWVAGNVTEPMAQVGASAAAGAMAGAQINMELVMEGVQRLRMAP</sequence>
<dbReference type="RefSeq" id="WP_398278385.1">
    <property type="nucleotide sequence ID" value="NZ_JBITLV010000002.1"/>
</dbReference>
<dbReference type="PANTHER" id="PTHR48105">
    <property type="entry name" value="THIOREDOXIN REDUCTASE 1-RELATED-RELATED"/>
    <property type="match status" value="1"/>
</dbReference>
<evidence type="ECO:0000256" key="3">
    <source>
        <dbReference type="ARBA" id="ARBA00048132"/>
    </source>
</evidence>
<dbReference type="InterPro" id="IPR050097">
    <property type="entry name" value="Ferredoxin-NADP_redctase_2"/>
</dbReference>
<dbReference type="Proteomes" id="UP001612915">
    <property type="component" value="Unassembled WGS sequence"/>
</dbReference>
<evidence type="ECO:0000313" key="6">
    <source>
        <dbReference type="Proteomes" id="UP001612915"/>
    </source>
</evidence>
<dbReference type="Pfam" id="PF07992">
    <property type="entry name" value="Pyr_redox_2"/>
    <property type="match status" value="1"/>
</dbReference>
<protein>
    <submittedName>
        <fullName evidence="5">NAD(P)/FAD-dependent oxidoreductase</fullName>
    </submittedName>
</protein>
<accession>A0ABW8ALG4</accession>
<dbReference type="EMBL" id="JBITLV010000002">
    <property type="protein sequence ID" value="MFI7587210.1"/>
    <property type="molecule type" value="Genomic_DNA"/>
</dbReference>
<dbReference type="Gene3D" id="3.50.50.60">
    <property type="entry name" value="FAD/NAD(P)-binding domain"/>
    <property type="match status" value="2"/>
</dbReference>
<keyword evidence="2" id="KW-0560">Oxidoreductase</keyword>
<keyword evidence="6" id="KW-1185">Reference proteome</keyword>
<keyword evidence="1" id="KW-0285">Flavoprotein</keyword>